<name>A0A1G9QSR5_9FIRM</name>
<keyword evidence="2" id="KW-1185">Reference proteome</keyword>
<evidence type="ECO:0000313" key="2">
    <source>
        <dbReference type="Proteomes" id="UP000199309"/>
    </source>
</evidence>
<proteinExistence type="predicted"/>
<organism evidence="1 2">
    <name type="scientific">Megasphaera paucivorans</name>
    <dbReference type="NCBI Taxonomy" id="349095"/>
    <lineage>
        <taxon>Bacteria</taxon>
        <taxon>Bacillati</taxon>
        <taxon>Bacillota</taxon>
        <taxon>Negativicutes</taxon>
        <taxon>Veillonellales</taxon>
        <taxon>Veillonellaceae</taxon>
        <taxon>Megasphaera</taxon>
    </lineage>
</organism>
<sequence length="87" mass="9742">MNIILIYKAMPLHMKALVHPNVDGTYTIFVNSLIDHNNQVKAVLHEVSHIQCGDFDANAHADVLEHLLHGQEVSKSDLPDIQFFVVA</sequence>
<dbReference type="Proteomes" id="UP000199309">
    <property type="component" value="Unassembled WGS sequence"/>
</dbReference>
<dbReference type="RefSeq" id="WP_091647505.1">
    <property type="nucleotide sequence ID" value="NZ_FNHQ01000002.1"/>
</dbReference>
<gene>
    <name evidence="1" type="ORF">SAMN05660299_00269</name>
</gene>
<evidence type="ECO:0008006" key="3">
    <source>
        <dbReference type="Google" id="ProtNLM"/>
    </source>
</evidence>
<dbReference type="EMBL" id="FNHQ01000002">
    <property type="protein sequence ID" value="SDM14062.1"/>
    <property type="molecule type" value="Genomic_DNA"/>
</dbReference>
<evidence type="ECO:0000313" key="1">
    <source>
        <dbReference type="EMBL" id="SDM14062.1"/>
    </source>
</evidence>
<dbReference type="OrthoDB" id="2065977at2"/>
<dbReference type="AlphaFoldDB" id="A0A1G9QSR5"/>
<protein>
    <recommendedName>
        <fullName evidence="3">IrrE N-terminal-like domain-containing protein</fullName>
    </recommendedName>
</protein>
<reference evidence="1 2" key="1">
    <citation type="submission" date="2016-10" db="EMBL/GenBank/DDBJ databases">
        <authorList>
            <person name="de Groot N.N."/>
        </authorList>
    </citation>
    <scope>NUCLEOTIDE SEQUENCE [LARGE SCALE GENOMIC DNA]</scope>
    <source>
        <strain evidence="1 2">DSM 16981</strain>
    </source>
</reference>
<dbReference type="STRING" id="349095.SAMN05660299_00269"/>
<accession>A0A1G9QSR5</accession>